<proteinExistence type="predicted"/>
<name>A0A1E3Q280_LIPST</name>
<evidence type="ECO:0000313" key="1">
    <source>
        <dbReference type="EMBL" id="ODQ71805.1"/>
    </source>
</evidence>
<keyword evidence="2" id="KW-1185">Reference proteome</keyword>
<gene>
    <name evidence="1" type="ORF">LIPSTDRAFT_331887</name>
</gene>
<dbReference type="OrthoDB" id="4364923at2759"/>
<accession>A0A1E3Q280</accession>
<dbReference type="AlphaFoldDB" id="A0A1E3Q280"/>
<protein>
    <submittedName>
        <fullName evidence="1">Uncharacterized protein</fullName>
    </submittedName>
</protein>
<dbReference type="STRING" id="675824.A0A1E3Q280"/>
<organism evidence="1 2">
    <name type="scientific">Lipomyces starkeyi NRRL Y-11557</name>
    <dbReference type="NCBI Taxonomy" id="675824"/>
    <lineage>
        <taxon>Eukaryota</taxon>
        <taxon>Fungi</taxon>
        <taxon>Dikarya</taxon>
        <taxon>Ascomycota</taxon>
        <taxon>Saccharomycotina</taxon>
        <taxon>Lipomycetes</taxon>
        <taxon>Lipomycetales</taxon>
        <taxon>Lipomycetaceae</taxon>
        <taxon>Lipomyces</taxon>
    </lineage>
</organism>
<sequence length="235" mass="27273">MIKRHLLRHPILPKVVVDKDGAPESLQYETYEEIHASSIKEMLEYCRVIDQPKLFRYFWCNWYRPSVGNVGSRWEIASWCGRRGSSSIPISRTTMRLESHWRILKKDYSSHLVRPRLVSLCYIICTGLVKSRLHLYSQVEAGRKKPSIYEDFVHLWRKCAGLIDDSVISQRDLVYHADKVLGVCSCPPFSILDTCANICSRFTRRRTLIAMVSISCGHHPHLVVNYSRSVCHSSY</sequence>
<dbReference type="EMBL" id="KV454297">
    <property type="protein sequence ID" value="ODQ71805.1"/>
    <property type="molecule type" value="Genomic_DNA"/>
</dbReference>
<reference evidence="1 2" key="1">
    <citation type="journal article" date="2016" name="Proc. Natl. Acad. Sci. U.S.A.">
        <title>Comparative genomics of biotechnologically important yeasts.</title>
        <authorList>
            <person name="Riley R."/>
            <person name="Haridas S."/>
            <person name="Wolfe K.H."/>
            <person name="Lopes M.R."/>
            <person name="Hittinger C.T."/>
            <person name="Goeker M."/>
            <person name="Salamov A.A."/>
            <person name="Wisecaver J.H."/>
            <person name="Long T.M."/>
            <person name="Calvey C.H."/>
            <person name="Aerts A.L."/>
            <person name="Barry K.W."/>
            <person name="Choi C."/>
            <person name="Clum A."/>
            <person name="Coughlan A.Y."/>
            <person name="Deshpande S."/>
            <person name="Douglass A.P."/>
            <person name="Hanson S.J."/>
            <person name="Klenk H.-P."/>
            <person name="LaButti K.M."/>
            <person name="Lapidus A."/>
            <person name="Lindquist E.A."/>
            <person name="Lipzen A.M."/>
            <person name="Meier-Kolthoff J.P."/>
            <person name="Ohm R.A."/>
            <person name="Otillar R.P."/>
            <person name="Pangilinan J.L."/>
            <person name="Peng Y."/>
            <person name="Rokas A."/>
            <person name="Rosa C.A."/>
            <person name="Scheuner C."/>
            <person name="Sibirny A.A."/>
            <person name="Slot J.C."/>
            <person name="Stielow J.B."/>
            <person name="Sun H."/>
            <person name="Kurtzman C.P."/>
            <person name="Blackwell M."/>
            <person name="Grigoriev I.V."/>
            <person name="Jeffries T.W."/>
        </authorList>
    </citation>
    <scope>NUCLEOTIDE SEQUENCE [LARGE SCALE GENOMIC DNA]</scope>
    <source>
        <strain evidence="1 2">NRRL Y-11557</strain>
    </source>
</reference>
<evidence type="ECO:0000313" key="2">
    <source>
        <dbReference type="Proteomes" id="UP000094385"/>
    </source>
</evidence>
<dbReference type="Proteomes" id="UP000094385">
    <property type="component" value="Unassembled WGS sequence"/>
</dbReference>